<dbReference type="SUPFAM" id="SSF54523">
    <property type="entry name" value="Pili subunits"/>
    <property type="match status" value="1"/>
</dbReference>
<dbReference type="AlphaFoldDB" id="A0A420W9K3"/>
<keyword evidence="1" id="KW-1133">Transmembrane helix</keyword>
<dbReference type="Pfam" id="PF07963">
    <property type="entry name" value="N_methyl"/>
    <property type="match status" value="1"/>
</dbReference>
<evidence type="ECO:0000313" key="3">
    <source>
        <dbReference type="Proteomes" id="UP000280881"/>
    </source>
</evidence>
<dbReference type="NCBIfam" id="TIGR02532">
    <property type="entry name" value="IV_pilin_GFxxxE"/>
    <property type="match status" value="1"/>
</dbReference>
<dbReference type="Proteomes" id="UP000280881">
    <property type="component" value="Unassembled WGS sequence"/>
</dbReference>
<comment type="caution">
    <text evidence="2">The sequence shown here is derived from an EMBL/GenBank/DDBJ whole genome shotgun (WGS) entry which is preliminary data.</text>
</comment>
<proteinExistence type="predicted"/>
<gene>
    <name evidence="2" type="ORF">C7457_0903</name>
</gene>
<reference evidence="2 3" key="1">
    <citation type="submission" date="2018-10" db="EMBL/GenBank/DDBJ databases">
        <title>Genomic Encyclopedia of Type Strains, Phase IV (KMG-IV): sequencing the most valuable type-strain genomes for metagenomic binning, comparative biology and taxonomic classification.</title>
        <authorList>
            <person name="Goeker M."/>
        </authorList>
    </citation>
    <scope>NUCLEOTIDE SEQUENCE [LARGE SCALE GENOMIC DNA]</scope>
    <source>
        <strain evidence="2 3">DSM 15521</strain>
    </source>
</reference>
<organism evidence="2 3">
    <name type="scientific">Thermovibrio guaymasensis</name>
    <dbReference type="NCBI Taxonomy" id="240167"/>
    <lineage>
        <taxon>Bacteria</taxon>
        <taxon>Pseudomonadati</taxon>
        <taxon>Aquificota</taxon>
        <taxon>Aquificia</taxon>
        <taxon>Desulfurobacteriales</taxon>
        <taxon>Desulfurobacteriaceae</taxon>
        <taxon>Thermovibrio</taxon>
    </lineage>
</organism>
<evidence type="ECO:0000256" key="1">
    <source>
        <dbReference type="SAM" id="Phobius"/>
    </source>
</evidence>
<dbReference type="OrthoDB" id="5430888at2"/>
<protein>
    <submittedName>
        <fullName evidence="2">Type IV pilus assembly protein PilW</fullName>
    </submittedName>
</protein>
<dbReference type="InterPro" id="IPR045584">
    <property type="entry name" value="Pilin-like"/>
</dbReference>
<accession>A0A420W9K3</accession>
<dbReference type="RefSeq" id="WP_121170408.1">
    <property type="nucleotide sequence ID" value="NZ_RBIE01000001.1"/>
</dbReference>
<evidence type="ECO:0000313" key="2">
    <source>
        <dbReference type="EMBL" id="RKQ64013.1"/>
    </source>
</evidence>
<keyword evidence="1" id="KW-0812">Transmembrane</keyword>
<sequence>MRKAFTLIELLIVLVITLLLLSAIYLGYISLFKNFLKQTTISTVQIESSVGLEVLRQDVEHAGYGIGLNESTLPIRTEVDSSGSYHLKIHSTYNTSNDQTRGWALVNCTGIGMPPDQLAPDSSSEPFPSNKAVFMDLTGDVVNGYTNFACPDAGYYLAYPVPKIRLRSGEKFVCTNQACVEIEYYLYNTSSKNPLCPDLPSLGRKVSWKVRNGRTVGHLYPILDCVADFKVRYDWGNRAYVDPVTDSAIVGASSADERENLKVVHIYLLIREGKYDPNYTFTGNTSIDGVNLNLPSSPDSLHYRWKVIKLSIEPMNLIK</sequence>
<dbReference type="EMBL" id="RBIE01000001">
    <property type="protein sequence ID" value="RKQ64013.1"/>
    <property type="molecule type" value="Genomic_DNA"/>
</dbReference>
<dbReference type="InterPro" id="IPR012902">
    <property type="entry name" value="N_methyl_site"/>
</dbReference>
<name>A0A420W9K3_9BACT</name>
<feature type="transmembrane region" description="Helical" evidence="1">
    <location>
        <begin position="7"/>
        <end position="28"/>
    </location>
</feature>
<keyword evidence="3" id="KW-1185">Reference proteome</keyword>
<keyword evidence="1" id="KW-0472">Membrane</keyword>